<gene>
    <name evidence="1" type="ORF">APLA_LOCUS1277</name>
</gene>
<evidence type="ECO:0000313" key="1">
    <source>
        <dbReference type="EMBL" id="CAB3222800.1"/>
    </source>
</evidence>
<name>A0A8S0YUH2_ARCPL</name>
<accession>A0A8S0YUH2</accession>
<dbReference type="EMBL" id="CADEBC010000100">
    <property type="protein sequence ID" value="CAB3222800.1"/>
    <property type="molecule type" value="Genomic_DNA"/>
</dbReference>
<sequence>MHISTRMLVPFNKVWWQIEMTVYLSLSSVTQFADNAMARHLARPFSRMLHWYNCVQLTMMKIACDFGILLFIVSKSSNSSKMQHSKRMSYQEATRPKFSSKQIGDSTLFIVSLYCYVLRRQARSSRDGVTVLSPRPRLWNEALTLHAH</sequence>
<dbReference type="Proteomes" id="UP000494106">
    <property type="component" value="Unassembled WGS sequence"/>
</dbReference>
<evidence type="ECO:0000313" key="2">
    <source>
        <dbReference type="Proteomes" id="UP000494106"/>
    </source>
</evidence>
<comment type="caution">
    <text evidence="1">The sequence shown here is derived from an EMBL/GenBank/DDBJ whole genome shotgun (WGS) entry which is preliminary data.</text>
</comment>
<proteinExistence type="predicted"/>
<keyword evidence="2" id="KW-1185">Reference proteome</keyword>
<reference evidence="1 2" key="1">
    <citation type="submission" date="2020-04" db="EMBL/GenBank/DDBJ databases">
        <authorList>
            <person name="Wallbank WR R."/>
            <person name="Pardo Diaz C."/>
            <person name="Kozak K."/>
            <person name="Martin S."/>
            <person name="Jiggins C."/>
            <person name="Moest M."/>
            <person name="Warren A I."/>
            <person name="Byers J.R.P. K."/>
            <person name="Montejo-Kovacevich G."/>
            <person name="Yen C E."/>
        </authorList>
    </citation>
    <scope>NUCLEOTIDE SEQUENCE [LARGE SCALE GENOMIC DNA]</scope>
</reference>
<dbReference type="AlphaFoldDB" id="A0A8S0YUH2"/>
<protein>
    <submittedName>
        <fullName evidence="1">Uncharacterized protein</fullName>
    </submittedName>
</protein>
<organism evidence="1 2">
    <name type="scientific">Arctia plantaginis</name>
    <name type="common">Wood tiger moth</name>
    <name type="synonym">Phalaena plantaginis</name>
    <dbReference type="NCBI Taxonomy" id="874455"/>
    <lineage>
        <taxon>Eukaryota</taxon>
        <taxon>Metazoa</taxon>
        <taxon>Ecdysozoa</taxon>
        <taxon>Arthropoda</taxon>
        <taxon>Hexapoda</taxon>
        <taxon>Insecta</taxon>
        <taxon>Pterygota</taxon>
        <taxon>Neoptera</taxon>
        <taxon>Endopterygota</taxon>
        <taxon>Lepidoptera</taxon>
        <taxon>Glossata</taxon>
        <taxon>Ditrysia</taxon>
        <taxon>Noctuoidea</taxon>
        <taxon>Erebidae</taxon>
        <taxon>Arctiinae</taxon>
        <taxon>Arctia</taxon>
    </lineage>
</organism>